<proteinExistence type="predicted"/>
<dbReference type="Proteomes" id="UP001224781">
    <property type="component" value="Unassembled WGS sequence"/>
</dbReference>
<feature type="domain" description="Glycosyl transferase family 25" evidence="2">
    <location>
        <begin position="66"/>
        <end position="237"/>
    </location>
</feature>
<organism evidence="3 4">
    <name type="scientific">Agrobacterium larrymoorei</name>
    <dbReference type="NCBI Taxonomy" id="160699"/>
    <lineage>
        <taxon>Bacteria</taxon>
        <taxon>Pseudomonadati</taxon>
        <taxon>Pseudomonadota</taxon>
        <taxon>Alphaproteobacteria</taxon>
        <taxon>Hyphomicrobiales</taxon>
        <taxon>Rhizobiaceae</taxon>
        <taxon>Rhizobium/Agrobacterium group</taxon>
        <taxon>Agrobacterium</taxon>
    </lineage>
</organism>
<comment type="caution">
    <text evidence="3">The sequence shown here is derived from an EMBL/GenBank/DDBJ whole genome shotgun (WGS) entry which is preliminary data.</text>
</comment>
<evidence type="ECO:0000313" key="3">
    <source>
        <dbReference type="EMBL" id="MDQ1186433.1"/>
    </source>
</evidence>
<sequence>MRSLVKIELYPPKGQRRSKLSPSIFDWLKASAISIRMILGNNHLCCQAVLPEVKLHIFENNKSKLAIYLINMANAKERKQAMFDKLSDIGLTAERVEAIDGRALTFPIPEFSALSYKLMHGRRTCPPEIGCYLSHVECARRLLQSDAEFALILEDDVVFKQDFMASVEAAIDHRNNWDILRLSTVSNGRKYPFRKLTADRSLSIALTREKGSGAYIVNRKAAKWIAEKLVPMRLAYDIAYDLEYLAGLKSAFVYPLCASQDADSTSSIQDTARAYKLPRWRYVTVLPFRTYLEVTRFLFRGARLLLGYAGNVVAPRTLPTATSRSDSFSASAPHHSVPHEATAPVHAVVSPGVNPIR</sequence>
<feature type="region of interest" description="Disordered" evidence="1">
    <location>
        <begin position="324"/>
        <end position="344"/>
    </location>
</feature>
<dbReference type="InterPro" id="IPR002654">
    <property type="entry name" value="Glyco_trans_25"/>
</dbReference>
<dbReference type="EMBL" id="JAUTBL010000002">
    <property type="protein sequence ID" value="MDQ1186433.1"/>
    <property type="molecule type" value="Genomic_DNA"/>
</dbReference>
<evidence type="ECO:0000313" key="4">
    <source>
        <dbReference type="Proteomes" id="UP001224781"/>
    </source>
</evidence>
<keyword evidence="4" id="KW-1185">Reference proteome</keyword>
<accession>A0ABU0UN91</accession>
<protein>
    <submittedName>
        <fullName evidence="3">Glycosyl transferase family 25</fullName>
    </submittedName>
</protein>
<name>A0ABU0UN91_9HYPH</name>
<dbReference type="CDD" id="cd06532">
    <property type="entry name" value="Glyco_transf_25"/>
    <property type="match status" value="1"/>
</dbReference>
<dbReference type="GO" id="GO:0016740">
    <property type="term" value="F:transferase activity"/>
    <property type="evidence" value="ECO:0007669"/>
    <property type="project" value="UniProtKB-KW"/>
</dbReference>
<gene>
    <name evidence="3" type="ORF">QE408_003576</name>
</gene>
<reference evidence="3 4" key="1">
    <citation type="submission" date="2023-07" db="EMBL/GenBank/DDBJ databases">
        <title>Functional and genomic diversity of the sorghum phyllosphere microbiome.</title>
        <authorList>
            <person name="Shade A."/>
        </authorList>
    </citation>
    <scope>NUCLEOTIDE SEQUENCE [LARGE SCALE GENOMIC DNA]</scope>
    <source>
        <strain evidence="3 4">SORGH_AS_1126</strain>
    </source>
</reference>
<keyword evidence="3" id="KW-0808">Transferase</keyword>
<evidence type="ECO:0000259" key="2">
    <source>
        <dbReference type="Pfam" id="PF01755"/>
    </source>
</evidence>
<evidence type="ECO:0000256" key="1">
    <source>
        <dbReference type="SAM" id="MobiDB-lite"/>
    </source>
</evidence>
<dbReference type="Pfam" id="PF01755">
    <property type="entry name" value="Glyco_transf_25"/>
    <property type="match status" value="1"/>
</dbReference>